<name>A0A1M5EME6_9BACT</name>
<keyword evidence="2" id="KW-1185">Reference proteome</keyword>
<dbReference type="AlphaFoldDB" id="A0A1M5EME6"/>
<evidence type="ECO:0000313" key="2">
    <source>
        <dbReference type="Proteomes" id="UP000184480"/>
    </source>
</evidence>
<dbReference type="EMBL" id="FQUC01000010">
    <property type="protein sequence ID" value="SHF80324.1"/>
    <property type="molecule type" value="Genomic_DNA"/>
</dbReference>
<protein>
    <submittedName>
        <fullName evidence="1">Uncharacterized protein</fullName>
    </submittedName>
</protein>
<dbReference type="RefSeq" id="WP_062183747.1">
    <property type="nucleotide sequence ID" value="NZ_BBXL01000022.1"/>
</dbReference>
<reference evidence="2" key="1">
    <citation type="submission" date="2016-11" db="EMBL/GenBank/DDBJ databases">
        <authorList>
            <person name="Varghese N."/>
            <person name="Submissions S."/>
        </authorList>
    </citation>
    <scope>NUCLEOTIDE SEQUENCE [LARGE SCALE GENOMIC DNA]</scope>
    <source>
        <strain evidence="2">DSM 27370</strain>
    </source>
</reference>
<sequence>MRHLYYIFIFLLVINTSLYGQIGINTEQISNNLILHIDPKANNDTSGSLTSGITDDDIVVSKDGKVGIGTITPQAKFHLESLTTGSILRIDDGAQQVNRILYSDNTGKGLWKDYTPIAILGQFSTVNTSIPHTTSSIFVNTGITLDLPPGRWLVLVTIIFDVVSTGTTERAWFKSTFADSSTLGTLSSTSDIEDYSTSTTEKRYFSGLAWAGGVGNLVANLTIKNDSNTTKQYNLLLGKLDYAGSIPLTINIGMSNNFSNITAFRIK</sequence>
<dbReference type="Proteomes" id="UP000184480">
    <property type="component" value="Unassembled WGS sequence"/>
</dbReference>
<dbReference type="STRING" id="1346286.SAMN05444362_11079"/>
<gene>
    <name evidence="1" type="ORF">SAMN05444362_11079</name>
</gene>
<organism evidence="1 2">
    <name type="scientific">Dysgonomonas macrotermitis</name>
    <dbReference type="NCBI Taxonomy" id="1346286"/>
    <lineage>
        <taxon>Bacteria</taxon>
        <taxon>Pseudomonadati</taxon>
        <taxon>Bacteroidota</taxon>
        <taxon>Bacteroidia</taxon>
        <taxon>Bacteroidales</taxon>
        <taxon>Dysgonomonadaceae</taxon>
        <taxon>Dysgonomonas</taxon>
    </lineage>
</organism>
<dbReference type="OrthoDB" id="1272218at2"/>
<accession>A0A1M5EME6</accession>
<proteinExistence type="predicted"/>
<evidence type="ECO:0000313" key="1">
    <source>
        <dbReference type="EMBL" id="SHF80324.1"/>
    </source>
</evidence>